<evidence type="ECO:0000259" key="2">
    <source>
        <dbReference type="PROSITE" id="PS50174"/>
    </source>
</evidence>
<accession>N1Q1H9</accession>
<reference evidence="3 4" key="2">
    <citation type="journal article" date="2012" name="PLoS Pathog.">
        <title>Diverse lifestyles and strategies of plant pathogenesis encoded in the genomes of eighteen Dothideomycetes fungi.</title>
        <authorList>
            <person name="Ohm R.A."/>
            <person name="Feau N."/>
            <person name="Henrissat B."/>
            <person name="Schoch C.L."/>
            <person name="Horwitz B.A."/>
            <person name="Barry K.W."/>
            <person name="Condon B.J."/>
            <person name="Copeland A.C."/>
            <person name="Dhillon B."/>
            <person name="Glaser F."/>
            <person name="Hesse C.N."/>
            <person name="Kosti I."/>
            <person name="LaButti K."/>
            <person name="Lindquist E.A."/>
            <person name="Lucas S."/>
            <person name="Salamov A.A."/>
            <person name="Bradshaw R.E."/>
            <person name="Ciuffetti L."/>
            <person name="Hamelin R.C."/>
            <person name="Kema G.H.J."/>
            <person name="Lawrence C."/>
            <person name="Scott J.A."/>
            <person name="Spatafora J.W."/>
            <person name="Turgeon B.G."/>
            <person name="de Wit P.J.G.M."/>
            <person name="Zhong S."/>
            <person name="Goodwin S.B."/>
            <person name="Grigoriev I.V."/>
        </authorList>
    </citation>
    <scope>NUCLEOTIDE SEQUENCE [LARGE SCALE GENOMIC DNA]</scope>
    <source>
        <strain evidence="4">NZE10 / CBS 128990</strain>
    </source>
</reference>
<keyword evidence="4" id="KW-1185">Reference proteome</keyword>
<dbReference type="Pfam" id="PF01585">
    <property type="entry name" value="G-patch"/>
    <property type="match status" value="1"/>
</dbReference>
<feature type="region of interest" description="Disordered" evidence="1">
    <location>
        <begin position="243"/>
        <end position="275"/>
    </location>
</feature>
<dbReference type="InterPro" id="IPR000467">
    <property type="entry name" value="G_patch_dom"/>
</dbReference>
<feature type="compositionally biased region" description="Low complexity" evidence="1">
    <location>
        <begin position="652"/>
        <end position="666"/>
    </location>
</feature>
<name>N1Q1H9_DOTSN</name>
<dbReference type="AlphaFoldDB" id="N1Q1H9"/>
<feature type="compositionally biased region" description="Basic residues" evidence="1">
    <location>
        <begin position="244"/>
        <end position="254"/>
    </location>
</feature>
<dbReference type="InterPro" id="IPR011666">
    <property type="entry name" value="DUF1604"/>
</dbReference>
<dbReference type="STRING" id="675120.N1Q1H9"/>
<reference evidence="4" key="1">
    <citation type="journal article" date="2012" name="PLoS Genet.">
        <title>The genomes of the fungal plant pathogens Cladosporium fulvum and Dothistroma septosporum reveal adaptation to different hosts and lifestyles but also signatures of common ancestry.</title>
        <authorList>
            <person name="de Wit P.J.G.M."/>
            <person name="van der Burgt A."/>
            <person name="Oekmen B."/>
            <person name="Stergiopoulos I."/>
            <person name="Abd-Elsalam K.A."/>
            <person name="Aerts A.L."/>
            <person name="Bahkali A.H."/>
            <person name="Beenen H.G."/>
            <person name="Chettri P."/>
            <person name="Cox M.P."/>
            <person name="Datema E."/>
            <person name="de Vries R.P."/>
            <person name="Dhillon B."/>
            <person name="Ganley A.R."/>
            <person name="Griffiths S.A."/>
            <person name="Guo Y."/>
            <person name="Hamelin R.C."/>
            <person name="Henrissat B."/>
            <person name="Kabir M.S."/>
            <person name="Jashni M.K."/>
            <person name="Kema G."/>
            <person name="Klaubauf S."/>
            <person name="Lapidus A."/>
            <person name="Levasseur A."/>
            <person name="Lindquist E."/>
            <person name="Mehrabi R."/>
            <person name="Ohm R.A."/>
            <person name="Owen T.J."/>
            <person name="Salamov A."/>
            <person name="Schwelm A."/>
            <person name="Schijlen E."/>
            <person name="Sun H."/>
            <person name="van den Burg H.A."/>
            <person name="van Ham R.C.H.J."/>
            <person name="Zhang S."/>
            <person name="Goodwin S.B."/>
            <person name="Grigoriev I.V."/>
            <person name="Collemare J."/>
            <person name="Bradshaw R.E."/>
        </authorList>
    </citation>
    <scope>NUCLEOTIDE SEQUENCE [LARGE SCALE GENOMIC DNA]</scope>
    <source>
        <strain evidence="4">NZE10 / CBS 128990</strain>
    </source>
</reference>
<dbReference type="eggNOG" id="KOG2138">
    <property type="taxonomic scope" value="Eukaryota"/>
</dbReference>
<dbReference type="OMA" id="MIQFVRK"/>
<dbReference type="PROSITE" id="PS50174">
    <property type="entry name" value="G_PATCH"/>
    <property type="match status" value="1"/>
</dbReference>
<feature type="domain" description="G-patch" evidence="2">
    <location>
        <begin position="154"/>
        <end position="216"/>
    </location>
</feature>
<dbReference type="PANTHER" id="PTHR13384:SF19">
    <property type="entry name" value="G PATCH DOMAIN-CONTAINING PROTEIN 1"/>
    <property type="match status" value="1"/>
</dbReference>
<dbReference type="Pfam" id="PF26093">
    <property type="entry name" value="HTH_TGH"/>
    <property type="match status" value="1"/>
</dbReference>
<dbReference type="Pfam" id="PF07713">
    <property type="entry name" value="DUF1604"/>
    <property type="match status" value="1"/>
</dbReference>
<dbReference type="GO" id="GO:0005634">
    <property type="term" value="C:nucleus"/>
    <property type="evidence" value="ECO:0007669"/>
    <property type="project" value="TreeGrafter"/>
</dbReference>
<evidence type="ECO:0000313" key="3">
    <source>
        <dbReference type="EMBL" id="EME49547.1"/>
    </source>
</evidence>
<dbReference type="Proteomes" id="UP000016933">
    <property type="component" value="Unassembled WGS sequence"/>
</dbReference>
<feature type="compositionally biased region" description="Basic and acidic residues" evidence="1">
    <location>
        <begin position="667"/>
        <end position="685"/>
    </location>
</feature>
<feature type="region of interest" description="Disordered" evidence="1">
    <location>
        <begin position="1"/>
        <end position="21"/>
    </location>
</feature>
<protein>
    <recommendedName>
        <fullName evidence="2">G-patch domain-containing protein</fullName>
    </recommendedName>
</protein>
<dbReference type="PANTHER" id="PTHR13384">
    <property type="entry name" value="G PATCH DOMAIN-CONTAINING PROTEIN 1"/>
    <property type="match status" value="1"/>
</dbReference>
<dbReference type="GO" id="GO:0003723">
    <property type="term" value="F:RNA binding"/>
    <property type="evidence" value="ECO:0007669"/>
    <property type="project" value="TreeGrafter"/>
</dbReference>
<evidence type="ECO:0000313" key="4">
    <source>
        <dbReference type="Proteomes" id="UP000016933"/>
    </source>
</evidence>
<proteinExistence type="predicted"/>
<dbReference type="HOGENOM" id="CLU_008613_3_0_1"/>
<dbReference type="OrthoDB" id="20507at2759"/>
<feature type="region of interest" description="Disordered" evidence="1">
    <location>
        <begin position="647"/>
        <end position="685"/>
    </location>
</feature>
<gene>
    <name evidence="3" type="ORF">DOTSEDRAFT_40740</name>
</gene>
<dbReference type="EMBL" id="KB446535">
    <property type="protein sequence ID" value="EME49547.1"/>
    <property type="molecule type" value="Genomic_DNA"/>
</dbReference>
<organism evidence="3 4">
    <name type="scientific">Dothistroma septosporum (strain NZE10 / CBS 128990)</name>
    <name type="common">Red band needle blight fungus</name>
    <name type="synonym">Mycosphaerella pini</name>
    <dbReference type="NCBI Taxonomy" id="675120"/>
    <lineage>
        <taxon>Eukaryota</taxon>
        <taxon>Fungi</taxon>
        <taxon>Dikarya</taxon>
        <taxon>Ascomycota</taxon>
        <taxon>Pezizomycotina</taxon>
        <taxon>Dothideomycetes</taxon>
        <taxon>Dothideomycetidae</taxon>
        <taxon>Mycosphaerellales</taxon>
        <taxon>Mycosphaerellaceae</taxon>
        <taxon>Dothistroma</taxon>
    </lineage>
</organism>
<feature type="region of interest" description="Disordered" evidence="1">
    <location>
        <begin position="541"/>
        <end position="574"/>
    </location>
</feature>
<evidence type="ECO:0000256" key="1">
    <source>
        <dbReference type="SAM" id="MobiDB-lite"/>
    </source>
</evidence>
<feature type="region of interest" description="Disordered" evidence="1">
    <location>
        <begin position="89"/>
        <end position="114"/>
    </location>
</feature>
<dbReference type="GO" id="GO:0006397">
    <property type="term" value="P:mRNA processing"/>
    <property type="evidence" value="ECO:0007669"/>
    <property type="project" value="InterPro"/>
</dbReference>
<sequence>MSAKRPRAAFESEPTGPPHYAPFVLYGTPLPAYDPQSRDDGSYVPVWKQEVTDERGRKRLHGAFTGGFSAGYFNTVGSKEGWTPSTFVSSRANRAKAQQDGKQQRPEDYMDDEDLAEQAEAQRLETQDAFAGLGSTITNSAGRGMFSDLFKTTGDTKGVKLLQRMGWRQGQGIGPKVRRRAQGDKRGESHLFAPANTRMIAFVRKTDRKGLDHAGEARLGNAGTIQEEDENGGEDARILTTNRAKAKPKPKPLKRSGFGVGVLDDAGSDDEDPYSMGPRINYNKIIGAGKKKNKGVLVGSTANSSATKPSLVTRNLTQRTNNVSNFRKCHDGRLPLDGFVLAAAALTITHAQEYPPPLVPAGWRPDQQTSGVEAKAGTYQSTADAAKASSLDAKSRAALLGERQLPGKSIFDFIKPEARTRLAAATGKNNLPQALGESAPAGFRQSDAEKRRTLWTLVPRLDRETAAAALRRGNTGWIPYAEDEDKRARYKYFLELSEGLQSNLPERPKTFSLEEWTKELREFAEAAEIFRPMSGLMASRFTSSTSAGPKLASDARDTAPLSPSKEEDPAEKAANLGMYGPMTRSRQAFYPTRLLCKRFNVKPPANVAAGSATEADAALVEESRRLHVVSQASLDRMMMETSFKPPSFIPRGTESGSVGTHGVGSTEAEHVKVDAERNDAIEGQRAGDEVFKTIFGSDDEDD</sequence>
<feature type="compositionally biased region" description="Basic and acidic residues" evidence="1">
    <location>
        <begin position="97"/>
        <end position="108"/>
    </location>
</feature>